<evidence type="ECO:0000313" key="2">
    <source>
        <dbReference type="Proteomes" id="UP001501721"/>
    </source>
</evidence>
<dbReference type="Proteomes" id="UP001501721">
    <property type="component" value="Unassembled WGS sequence"/>
</dbReference>
<evidence type="ECO:0000313" key="1">
    <source>
        <dbReference type="EMBL" id="GAA2467768.1"/>
    </source>
</evidence>
<accession>A0ABP5XYA2</accession>
<protein>
    <submittedName>
        <fullName evidence="1">Uncharacterized protein</fullName>
    </submittedName>
</protein>
<gene>
    <name evidence="1" type="ORF">GCM10010422_06340</name>
</gene>
<keyword evidence="2" id="KW-1185">Reference proteome</keyword>
<proteinExistence type="predicted"/>
<sequence>MLDLNGQLSWERGWLDADVRKGHDRARADRHIGGRGIGPCRAAQTATVVVATPACGAARSPS</sequence>
<name>A0ABP5XYA2_9ACTN</name>
<organism evidence="1 2">
    <name type="scientific">Streptomyces graminearus</name>
    <dbReference type="NCBI Taxonomy" id="284030"/>
    <lineage>
        <taxon>Bacteria</taxon>
        <taxon>Bacillati</taxon>
        <taxon>Actinomycetota</taxon>
        <taxon>Actinomycetes</taxon>
        <taxon>Kitasatosporales</taxon>
        <taxon>Streptomycetaceae</taxon>
        <taxon>Streptomyces</taxon>
    </lineage>
</organism>
<dbReference type="EMBL" id="BAAATL010000002">
    <property type="protein sequence ID" value="GAA2467768.1"/>
    <property type="molecule type" value="Genomic_DNA"/>
</dbReference>
<reference evidence="2" key="1">
    <citation type="journal article" date="2019" name="Int. J. Syst. Evol. Microbiol.">
        <title>The Global Catalogue of Microorganisms (GCM) 10K type strain sequencing project: providing services to taxonomists for standard genome sequencing and annotation.</title>
        <authorList>
            <consortium name="The Broad Institute Genomics Platform"/>
            <consortium name="The Broad Institute Genome Sequencing Center for Infectious Disease"/>
            <person name="Wu L."/>
            <person name="Ma J."/>
        </authorList>
    </citation>
    <scope>NUCLEOTIDE SEQUENCE [LARGE SCALE GENOMIC DNA]</scope>
    <source>
        <strain evidence="2">JCM 6923</strain>
    </source>
</reference>
<comment type="caution">
    <text evidence="1">The sequence shown here is derived from an EMBL/GenBank/DDBJ whole genome shotgun (WGS) entry which is preliminary data.</text>
</comment>